<accession>A0ABU4LWE0</accession>
<evidence type="ECO:0000313" key="2">
    <source>
        <dbReference type="Proteomes" id="UP001272987"/>
    </source>
</evidence>
<name>A0ABU4LWE0_9ACTN</name>
<evidence type="ECO:0000313" key="1">
    <source>
        <dbReference type="EMBL" id="MDX3020035.1"/>
    </source>
</evidence>
<dbReference type="RefSeq" id="WP_319166656.1">
    <property type="nucleotide sequence ID" value="NZ_JARAWP010000011.1"/>
</dbReference>
<evidence type="ECO:0008006" key="3">
    <source>
        <dbReference type="Google" id="ProtNLM"/>
    </source>
</evidence>
<organism evidence="1 2">
    <name type="scientific">Streptomyces acidiscabies</name>
    <dbReference type="NCBI Taxonomy" id="42234"/>
    <lineage>
        <taxon>Bacteria</taxon>
        <taxon>Bacillati</taxon>
        <taxon>Actinomycetota</taxon>
        <taxon>Actinomycetes</taxon>
        <taxon>Kitasatosporales</taxon>
        <taxon>Streptomycetaceae</taxon>
        <taxon>Streptomyces</taxon>
    </lineage>
</organism>
<sequence>MTTTLAEWRAHARAAQETNRQVRRLYRLAYRIAPIGRILTNPNATADDITYATTRIPRVSAAVARLLTRPGVANHPETPYALSFLTTAEHALTAPSTQLLKTANTARAAAAAAVAINDDLRYVLFSDIEDRCRNLVDAAHSGWTRHEHATGKAVLDLAARWGLSPDARIRQPADDDQPPVPAYITQEVARRAEIRARSAAGIRCARTTCLAYGAVWTHDGTGQGPFLGSGCIPTVNAERAARGFAPALRAVPGGVPADARYSVTLCNGSGLGLRTVTCMTPQEAQFTAETVRPSTTWKAAHPKVFPA</sequence>
<dbReference type="EMBL" id="JARAWP010000011">
    <property type="protein sequence ID" value="MDX3020035.1"/>
    <property type="molecule type" value="Genomic_DNA"/>
</dbReference>
<proteinExistence type="predicted"/>
<reference evidence="1 2" key="1">
    <citation type="journal article" date="2023" name="Microb. Genom.">
        <title>Mesoterricola silvestris gen. nov., sp. nov., Mesoterricola sediminis sp. nov., Geothrix oryzae sp. nov., Geothrix edaphica sp. nov., Geothrix rubra sp. nov., and Geothrix limicola sp. nov., six novel members of Acidobacteriota isolated from soils.</title>
        <authorList>
            <person name="Weisberg A.J."/>
            <person name="Pearce E."/>
            <person name="Kramer C.G."/>
            <person name="Chang J.H."/>
            <person name="Clarke C.R."/>
        </authorList>
    </citation>
    <scope>NUCLEOTIDE SEQUENCE [LARGE SCALE GENOMIC DNA]</scope>
    <source>
        <strain evidence="1 2">NB05-1H</strain>
    </source>
</reference>
<comment type="caution">
    <text evidence="1">The sequence shown here is derived from an EMBL/GenBank/DDBJ whole genome shotgun (WGS) entry which is preliminary data.</text>
</comment>
<dbReference type="Proteomes" id="UP001272987">
    <property type="component" value="Unassembled WGS sequence"/>
</dbReference>
<keyword evidence="2" id="KW-1185">Reference proteome</keyword>
<protein>
    <recommendedName>
        <fullName evidence="3">DUF222 domain-containing protein</fullName>
    </recommendedName>
</protein>
<gene>
    <name evidence="1" type="ORF">PV666_19405</name>
</gene>